<proteinExistence type="predicted"/>
<comment type="caution">
    <text evidence="2">The sequence shown here is derived from an EMBL/GenBank/DDBJ whole genome shotgun (WGS) entry which is preliminary data.</text>
</comment>
<keyword evidence="3" id="KW-1185">Reference proteome</keyword>
<gene>
    <name evidence="2" type="ORF">Purlil1_13106</name>
</gene>
<sequence>MINHLCAPNSMVQFIQQTAALRAERSIAAGGETETSEPPALRRRYLRCFLHRPALLCHHRRGDDRTSQSPTASPPADDLVQAPGPSGGLQLRAQYSNFRSLVDGVLGAATHVPQVRPKYSITAEKQPARTNLRRGSNSPGLIKICFVSVDFLAHTRREERLSQQLGGVTADEGQHGPEGSNQASKDRLGALVPDAARLWAPAPLQVAVLPEGISCSRPESCSKTMVATGRGERHRQPRHCGSQYGP</sequence>
<evidence type="ECO:0000313" key="2">
    <source>
        <dbReference type="EMBL" id="KAK4073286.1"/>
    </source>
</evidence>
<feature type="region of interest" description="Disordered" evidence="1">
    <location>
        <begin position="226"/>
        <end position="246"/>
    </location>
</feature>
<name>A0ABR0BEZ3_PURLI</name>
<protein>
    <submittedName>
        <fullName evidence="2">Uncharacterized protein</fullName>
    </submittedName>
</protein>
<reference evidence="2 3" key="1">
    <citation type="journal article" date="2024" name="Microbiol. Resour. Announc.">
        <title>Genome annotations for the ascomycete fungi Trichoderma harzianum, Trichoderma aggressivum, and Purpureocillium lilacinum.</title>
        <authorList>
            <person name="Beijen E.P.W."/>
            <person name="Ohm R.A."/>
        </authorList>
    </citation>
    <scope>NUCLEOTIDE SEQUENCE [LARGE SCALE GENOMIC DNA]</scope>
    <source>
        <strain evidence="2 3">CBS 150709</strain>
    </source>
</reference>
<organism evidence="2 3">
    <name type="scientific">Purpureocillium lilacinum</name>
    <name type="common">Paecilomyces lilacinus</name>
    <dbReference type="NCBI Taxonomy" id="33203"/>
    <lineage>
        <taxon>Eukaryota</taxon>
        <taxon>Fungi</taxon>
        <taxon>Dikarya</taxon>
        <taxon>Ascomycota</taxon>
        <taxon>Pezizomycotina</taxon>
        <taxon>Sordariomycetes</taxon>
        <taxon>Hypocreomycetidae</taxon>
        <taxon>Hypocreales</taxon>
        <taxon>Ophiocordycipitaceae</taxon>
        <taxon>Purpureocillium</taxon>
    </lineage>
</organism>
<dbReference type="Proteomes" id="UP001287286">
    <property type="component" value="Unassembled WGS sequence"/>
</dbReference>
<accession>A0ABR0BEZ3</accession>
<dbReference type="EMBL" id="JAWRVI010000166">
    <property type="protein sequence ID" value="KAK4073286.1"/>
    <property type="molecule type" value="Genomic_DNA"/>
</dbReference>
<evidence type="ECO:0000256" key="1">
    <source>
        <dbReference type="SAM" id="MobiDB-lite"/>
    </source>
</evidence>
<feature type="region of interest" description="Disordered" evidence="1">
    <location>
        <begin position="60"/>
        <end position="86"/>
    </location>
</feature>
<evidence type="ECO:0000313" key="3">
    <source>
        <dbReference type="Proteomes" id="UP001287286"/>
    </source>
</evidence>